<comment type="similarity">
    <text evidence="2">Belongs to the UPF0754 family.</text>
</comment>
<keyword evidence="3 6" id="KW-0812">Transmembrane</keyword>
<dbReference type="PANTHER" id="PTHR35791">
    <property type="entry name" value="UPF0754 MEMBRANE PROTEIN YHEB"/>
    <property type="match status" value="1"/>
</dbReference>
<sequence>MSWHDLAVYVSMPFIAAVVGYVTKRVAIKMMFEPIEFVGIKPVLGWQGILPKNAERMAATATDTLINNLLSPREVVARLDPERIAREVEQPLLHAVEAITREVMSQYQPDLWEMLPGAAQRLLIRQVQAEAPKIVKNLLAEIIEDIDGVLDIRHMAVTNLSRDKVLLNRLIRDIAKPEFRFIARCGTYFGFALGLVQLGVWALTHQPLIMPLFGLLVGWFTDWLALKMIFFPREPKRYLGLVTWQGLFQKRREQVAADYGDLIAREVITVPNVVEEVLRGPKSDRLFTLIQNEVQRSVDAQTGLVKPFVVAAVGSRRYQEMKVAAAAKAIEHIPAAARSAEHYAEDALDVRNTIVERMTKLSPTEFEGILRPAFRQDEWKLITVGAVIGFLVGELQVLLLLG</sequence>
<evidence type="ECO:0000313" key="7">
    <source>
        <dbReference type="EMBL" id="AHH93463.1"/>
    </source>
</evidence>
<evidence type="ECO:0000256" key="4">
    <source>
        <dbReference type="ARBA" id="ARBA00022989"/>
    </source>
</evidence>
<gene>
    <name evidence="7" type="ORF">KALB_86</name>
</gene>
<feature type="transmembrane region" description="Helical" evidence="6">
    <location>
        <begin position="181"/>
        <end position="202"/>
    </location>
</feature>
<dbReference type="GO" id="GO:0012505">
    <property type="term" value="C:endomembrane system"/>
    <property type="evidence" value="ECO:0007669"/>
    <property type="project" value="UniProtKB-SubCell"/>
</dbReference>
<proteinExistence type="inferred from homology"/>
<evidence type="ECO:0000256" key="5">
    <source>
        <dbReference type="ARBA" id="ARBA00023136"/>
    </source>
</evidence>
<evidence type="ECO:0000256" key="1">
    <source>
        <dbReference type="ARBA" id="ARBA00004308"/>
    </source>
</evidence>
<dbReference type="Pfam" id="PF04286">
    <property type="entry name" value="DUF445"/>
    <property type="match status" value="1"/>
</dbReference>
<keyword evidence="8" id="KW-1185">Reference proteome</keyword>
<dbReference type="KEGG" id="kal:KALB_86"/>
<dbReference type="EMBL" id="CP007155">
    <property type="protein sequence ID" value="AHH93463.1"/>
    <property type="molecule type" value="Genomic_DNA"/>
</dbReference>
<keyword evidence="4 6" id="KW-1133">Transmembrane helix</keyword>
<organism evidence="7 8">
    <name type="scientific">Kutzneria albida DSM 43870</name>
    <dbReference type="NCBI Taxonomy" id="1449976"/>
    <lineage>
        <taxon>Bacteria</taxon>
        <taxon>Bacillati</taxon>
        <taxon>Actinomycetota</taxon>
        <taxon>Actinomycetes</taxon>
        <taxon>Pseudonocardiales</taxon>
        <taxon>Pseudonocardiaceae</taxon>
        <taxon>Kutzneria</taxon>
    </lineage>
</organism>
<keyword evidence="5 6" id="KW-0472">Membrane</keyword>
<comment type="subcellular location">
    <subcellularLocation>
        <location evidence="1">Endomembrane system</location>
    </subcellularLocation>
</comment>
<evidence type="ECO:0000313" key="8">
    <source>
        <dbReference type="Proteomes" id="UP000019225"/>
    </source>
</evidence>
<feature type="transmembrane region" description="Helical" evidence="6">
    <location>
        <begin position="208"/>
        <end position="230"/>
    </location>
</feature>
<dbReference type="InterPro" id="IPR007383">
    <property type="entry name" value="DUF445"/>
</dbReference>
<protein>
    <recommendedName>
        <fullName evidence="9">DUF445 domain-containing protein</fullName>
    </recommendedName>
</protein>
<dbReference type="AlphaFoldDB" id="W5VX94"/>
<dbReference type="eggNOG" id="COG4399">
    <property type="taxonomic scope" value="Bacteria"/>
</dbReference>
<dbReference type="PANTHER" id="PTHR35791:SF1">
    <property type="entry name" value="UPF0754 MEMBRANE PROTEIN YHEB"/>
    <property type="match status" value="1"/>
</dbReference>
<dbReference type="PATRIC" id="fig|1449976.3.peg.88"/>
<evidence type="ECO:0008006" key="9">
    <source>
        <dbReference type="Google" id="ProtNLM"/>
    </source>
</evidence>
<evidence type="ECO:0000256" key="2">
    <source>
        <dbReference type="ARBA" id="ARBA00008053"/>
    </source>
</evidence>
<evidence type="ECO:0000256" key="6">
    <source>
        <dbReference type="SAM" id="Phobius"/>
    </source>
</evidence>
<reference evidence="7 8" key="1">
    <citation type="journal article" date="2014" name="BMC Genomics">
        <title>Complete genome sequence of producer of the glycopeptide antibiotic Aculeximycin Kutzneria albida DSM 43870T, a representative of minor genus of Pseudonocardiaceae.</title>
        <authorList>
            <person name="Rebets Y."/>
            <person name="Tokovenko B."/>
            <person name="Lushchyk I."/>
            <person name="Ruckert C."/>
            <person name="Zaburannyi N."/>
            <person name="Bechthold A."/>
            <person name="Kalinowski J."/>
            <person name="Luzhetskyy A."/>
        </authorList>
    </citation>
    <scope>NUCLEOTIDE SEQUENCE [LARGE SCALE GENOMIC DNA]</scope>
    <source>
        <strain evidence="7">DSM 43870</strain>
    </source>
</reference>
<dbReference type="HOGENOM" id="CLU_028773_0_0_11"/>
<name>W5VX94_9PSEU</name>
<evidence type="ECO:0000256" key="3">
    <source>
        <dbReference type="ARBA" id="ARBA00022692"/>
    </source>
</evidence>
<dbReference type="Proteomes" id="UP000019225">
    <property type="component" value="Chromosome"/>
</dbReference>
<feature type="transmembrane region" description="Helical" evidence="6">
    <location>
        <begin position="381"/>
        <end position="401"/>
    </location>
</feature>
<dbReference type="STRING" id="1449976.KALB_86"/>
<feature type="transmembrane region" description="Helical" evidence="6">
    <location>
        <begin position="6"/>
        <end position="23"/>
    </location>
</feature>
<accession>W5VX94</accession>